<evidence type="ECO:0000313" key="1">
    <source>
        <dbReference type="EMBL" id="SOB95652.1"/>
    </source>
</evidence>
<evidence type="ECO:0000313" key="2">
    <source>
        <dbReference type="Proteomes" id="UP000219068"/>
    </source>
</evidence>
<organism evidence="1 2">
    <name type="scientific">Thalassospira xiamenensis</name>
    <dbReference type="NCBI Taxonomy" id="220697"/>
    <lineage>
        <taxon>Bacteria</taxon>
        <taxon>Pseudomonadati</taxon>
        <taxon>Pseudomonadota</taxon>
        <taxon>Alphaproteobacteria</taxon>
        <taxon>Rhodospirillales</taxon>
        <taxon>Thalassospiraceae</taxon>
        <taxon>Thalassospira</taxon>
    </lineage>
</organism>
<dbReference type="Proteomes" id="UP000219068">
    <property type="component" value="Unassembled WGS sequence"/>
</dbReference>
<dbReference type="RefSeq" id="WP_097051089.1">
    <property type="nucleotide sequence ID" value="NZ_OBMM01000001.1"/>
</dbReference>
<dbReference type="EMBL" id="OBMM01000001">
    <property type="protein sequence ID" value="SOB95652.1"/>
    <property type="molecule type" value="Genomic_DNA"/>
</dbReference>
<protein>
    <submittedName>
        <fullName evidence="1">Uncharacterized protein YaaW, UPF0174 family</fullName>
    </submittedName>
</protein>
<proteinExistence type="predicted"/>
<reference evidence="1 2" key="1">
    <citation type="submission" date="2017-08" db="EMBL/GenBank/DDBJ databases">
        <authorList>
            <person name="de Groot N.N."/>
        </authorList>
    </citation>
    <scope>NUCLEOTIDE SEQUENCE [LARGE SCALE GENOMIC DNA]</scope>
    <source>
        <strain evidence="1 2">USBA 78</strain>
    </source>
</reference>
<name>A0A285RTF6_9PROT</name>
<dbReference type="AlphaFoldDB" id="A0A285RTF6"/>
<gene>
    <name evidence="1" type="ORF">SAMN05428964_1011670</name>
</gene>
<sequence>MNNNIRNITNGDLYTLLALCTAEDLNPLAETILKRSTNSLSSNKHYKIFNPDHTKYHKVIGDEIRQFGGKSIRNLFRESEKPPYDKIVVDVCKKLRVPFKLGNTPQNETNLLDLFMTFKWDNLSSEERNILSQKASQNALGKIENPSTFINDATDFALSRIVGGNSHGRSSLTVRALLLGTRAFDPVFKITIPCVLHIAYLRRKILEELITTQNVSSSLTLPPPLKPMTGSQSPALVIAEENNVPLISLTRVPEPSNLTAWHDIGSFDSGISRLNPLLQSVPAMIIAGEVANTNYMEVITNGDALLKTKDGILKAITVGSDGKFSGIAEVVTPSTLASIVNVTALLNLASIVLAQKHLADISKKLGEIKKAIEDIWQHLRNERHSKITGSIRYFEQISASILEGELSDRVLHQIERHEADLLQVQDHIERDIQAKLEELRNLKNDEWFGSSETTLSIEKRQQELGDLYREAILCIRARSCGWQLLSIFPGEERSKAHRRQDIQKSLEALSPRGPLLTETDCLFRTKIHNLSSKWNKDITINQRKLTLLKRNDTLIADVAFCRSEVQKDIHAADKMLADMRKPVAMTVKIDNGQIVAVRAL</sequence>
<accession>A0A285RTF6</accession>